<dbReference type="OrthoDB" id="6044454at2"/>
<accession>A0A0F3K9E3</accession>
<evidence type="ECO:0000313" key="1">
    <source>
        <dbReference type="EMBL" id="KJV27776.1"/>
    </source>
</evidence>
<proteinExistence type="predicted"/>
<dbReference type="AlphaFoldDB" id="A0A0F3K9E3"/>
<protein>
    <submittedName>
        <fullName evidence="1">Uncharacterized protein</fullName>
    </submittedName>
</protein>
<organism evidence="1 2">
    <name type="scientific">Luteibacter yeojuensis</name>
    <dbReference type="NCBI Taxonomy" id="345309"/>
    <lineage>
        <taxon>Bacteria</taxon>
        <taxon>Pseudomonadati</taxon>
        <taxon>Pseudomonadota</taxon>
        <taxon>Gammaproteobacteria</taxon>
        <taxon>Lysobacterales</taxon>
        <taxon>Rhodanobacteraceae</taxon>
        <taxon>Luteibacter</taxon>
    </lineage>
</organism>
<evidence type="ECO:0000313" key="2">
    <source>
        <dbReference type="Proteomes" id="UP000033651"/>
    </source>
</evidence>
<sequence>MPRIQLRITGDRDVFDDVINAIHGLDRIEYVEEIDDFMNDFRDDSSSQNLSDDMSSKTYTVEIEVPNDKVGERVREVAEETAGSREAAIEFVYPDENEI</sequence>
<comment type="caution">
    <text evidence="1">The sequence shown here is derived from an EMBL/GenBank/DDBJ whole genome shotgun (WGS) entry which is preliminary data.</text>
</comment>
<dbReference type="RefSeq" id="WP_045830930.1">
    <property type="nucleotide sequence ID" value="NZ_JZRB01000046.1"/>
</dbReference>
<dbReference type="PATRIC" id="fig|345309.4.peg.3298"/>
<name>A0A0F3K9E3_9GAMM</name>
<gene>
    <name evidence="1" type="ORF">VI08_17575</name>
</gene>
<reference evidence="1 2" key="1">
    <citation type="submission" date="2015-03" db="EMBL/GenBank/DDBJ databases">
        <title>Draft genome sequence of Luteibacter yeojuensis strain SU11.</title>
        <authorList>
            <person name="Sulaiman J."/>
            <person name="Priya K."/>
            <person name="Chan K.-G."/>
        </authorList>
    </citation>
    <scope>NUCLEOTIDE SEQUENCE [LARGE SCALE GENOMIC DNA]</scope>
    <source>
        <strain evidence="1 2">SU11</strain>
    </source>
</reference>
<keyword evidence="2" id="KW-1185">Reference proteome</keyword>
<dbReference type="Proteomes" id="UP000033651">
    <property type="component" value="Unassembled WGS sequence"/>
</dbReference>
<dbReference type="EMBL" id="JZRB01000046">
    <property type="protein sequence ID" value="KJV27776.1"/>
    <property type="molecule type" value="Genomic_DNA"/>
</dbReference>